<feature type="compositionally biased region" description="Low complexity" evidence="8">
    <location>
        <begin position="100"/>
        <end position="121"/>
    </location>
</feature>
<accession>A0A0S4JD37</accession>
<feature type="compositionally biased region" description="Polar residues" evidence="8">
    <location>
        <begin position="81"/>
        <end position="90"/>
    </location>
</feature>
<feature type="region of interest" description="Disordered" evidence="8">
    <location>
        <begin position="658"/>
        <end position="696"/>
    </location>
</feature>
<evidence type="ECO:0000259" key="9">
    <source>
        <dbReference type="PROSITE" id="PS50011"/>
    </source>
</evidence>
<feature type="compositionally biased region" description="Low complexity" evidence="8">
    <location>
        <begin position="307"/>
        <end position="324"/>
    </location>
</feature>
<evidence type="ECO:0000256" key="8">
    <source>
        <dbReference type="SAM" id="MobiDB-lite"/>
    </source>
</evidence>
<dbReference type="PROSITE" id="PS00108">
    <property type="entry name" value="PROTEIN_KINASE_ST"/>
    <property type="match status" value="1"/>
</dbReference>
<dbReference type="GO" id="GO:0004674">
    <property type="term" value="F:protein serine/threonine kinase activity"/>
    <property type="evidence" value="ECO:0007669"/>
    <property type="project" value="UniProtKB-KW"/>
</dbReference>
<protein>
    <recommendedName>
        <fullName evidence="9">Protein kinase domain-containing protein</fullName>
    </recommendedName>
</protein>
<feature type="compositionally biased region" description="Low complexity" evidence="8">
    <location>
        <begin position="515"/>
        <end position="530"/>
    </location>
</feature>
<reference evidence="11" key="1">
    <citation type="submission" date="2015-09" db="EMBL/GenBank/DDBJ databases">
        <authorList>
            <consortium name="Pathogen Informatics"/>
        </authorList>
    </citation>
    <scope>NUCLEOTIDE SEQUENCE [LARGE SCALE GENOMIC DNA]</scope>
    <source>
        <strain evidence="11">Lake Konstanz</strain>
    </source>
</reference>
<dbReference type="OrthoDB" id="432483at2759"/>
<keyword evidence="2" id="KW-0597">Phosphoprotein</keyword>
<feature type="compositionally biased region" description="Polar residues" evidence="8">
    <location>
        <begin position="285"/>
        <end position="306"/>
    </location>
</feature>
<feature type="region of interest" description="Disordered" evidence="8">
    <location>
        <begin position="512"/>
        <end position="561"/>
    </location>
</feature>
<dbReference type="Proteomes" id="UP000051952">
    <property type="component" value="Unassembled WGS sequence"/>
</dbReference>
<dbReference type="InterPro" id="IPR008271">
    <property type="entry name" value="Ser/Thr_kinase_AS"/>
</dbReference>
<sequence length="696" mass="76136">MVSGETIAERISFLDEYEVEGILGGGRFSSVLKAKARKTGAEVAVKIVRKPTRQQQAFHHQSLAREDDDLVASPAAGTSMWGESSPNSSAIVHHRRDPNSLLHQQQQPSAAPSSLSSASSVFLPPPQSPLIGQSGHLQLPATRLKRIRTEYFVLLQQLREHHPLLVEVDRIGHTTNHLFFVMKRYELSLAKLLRDPNSVRNITLSEDQARFVCMEVLAALEFLHYKGIVYRDLKPENILLGSDFHIALSDFDLSHAPAAHDDLQGEDAMSVLGGEPGSDIRGSSGPLSLSAATSLTTGPHQFHQTNALSGSSKLSSCSSGCRSGASDEKGGPSPTTHPETPLSSPQKVIKAQGKSVAASFSLTSQPNAPSPHQRSTSFVGTLEYLSPEVVRDAAVTPAIDFWCLGMLLYEMLFGFTAFRGNNERDVRFKQDEYFNSGTDAKLTFPLSPSVSDEAKDLLQKLLCPVQKYRATSSTIRDHIWIKKLSAVGARPNAISSLIRDVHRRRSPLATIASLTGDRSSASRGRDSTSAVSKSFERYMKKPPRPRPNSLLDDQQQTNTNEPSAASLIAIQQQKEADERLTAVKSLLQSEWIQSDCAGDGGLSFFVPVCAAEAPTTTTPTPITPLLKTHPTQQQQESDMEERFRHLYVSSTRLQLITTTDRGRSGSEDVGTNQPMSSQKQKKSFLSRLFSSSATKK</sequence>
<feature type="region of interest" description="Disordered" evidence="8">
    <location>
        <begin position="54"/>
        <end position="121"/>
    </location>
</feature>
<dbReference type="SMART" id="SM00220">
    <property type="entry name" value="S_TKc"/>
    <property type="match status" value="1"/>
</dbReference>
<keyword evidence="4 7" id="KW-0547">Nucleotide-binding</keyword>
<feature type="domain" description="Protein kinase" evidence="9">
    <location>
        <begin position="17"/>
        <end position="481"/>
    </location>
</feature>
<feature type="region of interest" description="Disordered" evidence="8">
    <location>
        <begin position="268"/>
        <end position="346"/>
    </location>
</feature>
<keyword evidence="11" id="KW-1185">Reference proteome</keyword>
<dbReference type="InterPro" id="IPR011009">
    <property type="entry name" value="Kinase-like_dom_sf"/>
</dbReference>
<dbReference type="PROSITE" id="PS00107">
    <property type="entry name" value="PROTEIN_KINASE_ATP"/>
    <property type="match status" value="1"/>
</dbReference>
<dbReference type="EMBL" id="CYKH01001615">
    <property type="protein sequence ID" value="CUG88064.1"/>
    <property type="molecule type" value="Genomic_DNA"/>
</dbReference>
<evidence type="ECO:0000256" key="5">
    <source>
        <dbReference type="ARBA" id="ARBA00022777"/>
    </source>
</evidence>
<organism evidence="10 11">
    <name type="scientific">Bodo saltans</name>
    <name type="common">Flagellated protozoan</name>
    <dbReference type="NCBI Taxonomy" id="75058"/>
    <lineage>
        <taxon>Eukaryota</taxon>
        <taxon>Discoba</taxon>
        <taxon>Euglenozoa</taxon>
        <taxon>Kinetoplastea</taxon>
        <taxon>Metakinetoplastina</taxon>
        <taxon>Eubodonida</taxon>
        <taxon>Bodonidae</taxon>
        <taxon>Bodo</taxon>
    </lineage>
</organism>
<keyword evidence="6 7" id="KW-0067">ATP-binding</keyword>
<feature type="compositionally biased region" description="Polar residues" evidence="8">
    <location>
        <begin position="551"/>
        <end position="561"/>
    </location>
</feature>
<dbReference type="Gene3D" id="3.30.200.20">
    <property type="entry name" value="Phosphorylase Kinase, domain 1"/>
    <property type="match status" value="1"/>
</dbReference>
<evidence type="ECO:0000256" key="3">
    <source>
        <dbReference type="ARBA" id="ARBA00022679"/>
    </source>
</evidence>
<feature type="compositionally biased region" description="Low complexity" evidence="8">
    <location>
        <begin position="685"/>
        <end position="696"/>
    </location>
</feature>
<evidence type="ECO:0000313" key="11">
    <source>
        <dbReference type="Proteomes" id="UP000051952"/>
    </source>
</evidence>
<feature type="binding site" evidence="7">
    <location>
        <position position="50"/>
    </location>
    <ligand>
        <name>ATP</name>
        <dbReference type="ChEBI" id="CHEBI:30616"/>
    </ligand>
</feature>
<dbReference type="PANTHER" id="PTHR24351">
    <property type="entry name" value="RIBOSOMAL PROTEIN S6 KINASE"/>
    <property type="match status" value="1"/>
</dbReference>
<evidence type="ECO:0000256" key="7">
    <source>
        <dbReference type="PROSITE-ProRule" id="PRU10141"/>
    </source>
</evidence>
<evidence type="ECO:0000313" key="10">
    <source>
        <dbReference type="EMBL" id="CUG88064.1"/>
    </source>
</evidence>
<dbReference type="SUPFAM" id="SSF56112">
    <property type="entry name" value="Protein kinase-like (PK-like)"/>
    <property type="match status" value="1"/>
</dbReference>
<name>A0A0S4JD37_BODSA</name>
<dbReference type="InterPro" id="IPR017441">
    <property type="entry name" value="Protein_kinase_ATP_BS"/>
</dbReference>
<feature type="compositionally biased region" description="Polar residues" evidence="8">
    <location>
        <begin position="333"/>
        <end position="346"/>
    </location>
</feature>
<dbReference type="GO" id="GO:0005524">
    <property type="term" value="F:ATP binding"/>
    <property type="evidence" value="ECO:0007669"/>
    <property type="project" value="UniProtKB-UniRule"/>
</dbReference>
<dbReference type="Gene3D" id="1.10.510.10">
    <property type="entry name" value="Transferase(Phosphotransferase) domain 1"/>
    <property type="match status" value="2"/>
</dbReference>
<keyword evidence="3" id="KW-0808">Transferase</keyword>
<evidence type="ECO:0000256" key="1">
    <source>
        <dbReference type="ARBA" id="ARBA00022527"/>
    </source>
</evidence>
<proteinExistence type="predicted"/>
<dbReference type="InterPro" id="IPR000719">
    <property type="entry name" value="Prot_kinase_dom"/>
</dbReference>
<evidence type="ECO:0000256" key="4">
    <source>
        <dbReference type="ARBA" id="ARBA00022741"/>
    </source>
</evidence>
<keyword evidence="5" id="KW-0418">Kinase</keyword>
<dbReference type="VEuPathDB" id="TriTrypDB:BSAL_13515"/>
<feature type="compositionally biased region" description="Polar residues" evidence="8">
    <location>
        <begin position="669"/>
        <end position="678"/>
    </location>
</feature>
<keyword evidence="1" id="KW-0723">Serine/threonine-protein kinase</keyword>
<dbReference type="AlphaFoldDB" id="A0A0S4JD37"/>
<dbReference type="PROSITE" id="PS50011">
    <property type="entry name" value="PROTEIN_KINASE_DOM"/>
    <property type="match status" value="1"/>
</dbReference>
<evidence type="ECO:0000256" key="6">
    <source>
        <dbReference type="ARBA" id="ARBA00022840"/>
    </source>
</evidence>
<gene>
    <name evidence="10" type="ORF">BSAL_13515</name>
</gene>
<dbReference type="Pfam" id="PF00069">
    <property type="entry name" value="Pkinase"/>
    <property type="match status" value="2"/>
</dbReference>
<evidence type="ECO:0000256" key="2">
    <source>
        <dbReference type="ARBA" id="ARBA00022553"/>
    </source>
</evidence>